<protein>
    <submittedName>
        <fullName evidence="1">Uncharacterized protein</fullName>
    </submittedName>
</protein>
<reference evidence="1 2" key="1">
    <citation type="submission" date="2021-03" db="EMBL/GenBank/DDBJ databases">
        <title>novel species isolated from a fishpond in China.</title>
        <authorList>
            <person name="Lu H."/>
            <person name="Cai Z."/>
        </authorList>
    </citation>
    <scope>NUCLEOTIDE SEQUENCE [LARGE SCALE GENOMIC DNA]</scope>
    <source>
        <strain evidence="1 2">YJ13C</strain>
    </source>
</reference>
<dbReference type="Proteomes" id="UP000664480">
    <property type="component" value="Unassembled WGS sequence"/>
</dbReference>
<accession>A0ABS3CB23</accession>
<keyword evidence="2" id="KW-1185">Reference proteome</keyword>
<proteinExistence type="predicted"/>
<name>A0ABS3CB23_9BACT</name>
<organism evidence="1 2">
    <name type="scientific">Algoriphagus pacificus</name>
    <dbReference type="NCBI Taxonomy" id="2811234"/>
    <lineage>
        <taxon>Bacteria</taxon>
        <taxon>Pseudomonadati</taxon>
        <taxon>Bacteroidota</taxon>
        <taxon>Cytophagia</taxon>
        <taxon>Cytophagales</taxon>
        <taxon>Cyclobacteriaceae</taxon>
        <taxon>Algoriphagus</taxon>
    </lineage>
</organism>
<gene>
    <name evidence="1" type="ORF">J0A69_02625</name>
</gene>
<sequence>MNFKIRLIIGIFLLGVFSCTGGKNDSGQLEKLPYFDLKGYMEQAIVGLDSAYVSKISRINGQETRVDTVLTQEQWRDELDVFFEADINKASLVSSYDTQVKNEYLIHELFPDAKAYVKNITVSIINDKVHLITIKMAKENTFYTSYTNAELYISNVTQKIDHYSIETTQKIWFLKPNNIKIMGALRF</sequence>
<evidence type="ECO:0000313" key="1">
    <source>
        <dbReference type="EMBL" id="MBN7814302.1"/>
    </source>
</evidence>
<dbReference type="PROSITE" id="PS51257">
    <property type="entry name" value="PROKAR_LIPOPROTEIN"/>
    <property type="match status" value="1"/>
</dbReference>
<dbReference type="EMBL" id="JAFKCU010000001">
    <property type="protein sequence ID" value="MBN7814302.1"/>
    <property type="molecule type" value="Genomic_DNA"/>
</dbReference>
<comment type="caution">
    <text evidence="1">The sequence shown here is derived from an EMBL/GenBank/DDBJ whole genome shotgun (WGS) entry which is preliminary data.</text>
</comment>
<evidence type="ECO:0000313" key="2">
    <source>
        <dbReference type="Proteomes" id="UP000664480"/>
    </source>
</evidence>
<dbReference type="RefSeq" id="WP_206584958.1">
    <property type="nucleotide sequence ID" value="NZ_JAFKCU010000001.1"/>
</dbReference>